<accession>A0A8X7RCT5</accession>
<sequence>MIIRIQCRYQQKILDISDRDHFWDSRLLAQWKEYKEMMELMVESVRKQSLELQEKKDSDLKQSLGGQLVSVAKKK</sequence>
<protein>
    <submittedName>
        <fullName evidence="1">Uncharacterized protein</fullName>
    </submittedName>
</protein>
<evidence type="ECO:0000313" key="2">
    <source>
        <dbReference type="Proteomes" id="UP000886595"/>
    </source>
</evidence>
<evidence type="ECO:0000313" key="1">
    <source>
        <dbReference type="EMBL" id="KAG2286789.1"/>
    </source>
</evidence>
<proteinExistence type="predicted"/>
<dbReference type="Proteomes" id="UP000886595">
    <property type="component" value="Unassembled WGS sequence"/>
</dbReference>
<keyword evidence="2" id="KW-1185">Reference proteome</keyword>
<dbReference type="EMBL" id="JAAMPC010000010">
    <property type="protein sequence ID" value="KAG2286789.1"/>
    <property type="molecule type" value="Genomic_DNA"/>
</dbReference>
<comment type="caution">
    <text evidence="1">The sequence shown here is derived from an EMBL/GenBank/DDBJ whole genome shotgun (WGS) entry which is preliminary data.</text>
</comment>
<name>A0A8X7RCT5_BRACI</name>
<dbReference type="AlphaFoldDB" id="A0A8X7RCT5"/>
<organism evidence="1 2">
    <name type="scientific">Brassica carinata</name>
    <name type="common">Ethiopian mustard</name>
    <name type="synonym">Abyssinian cabbage</name>
    <dbReference type="NCBI Taxonomy" id="52824"/>
    <lineage>
        <taxon>Eukaryota</taxon>
        <taxon>Viridiplantae</taxon>
        <taxon>Streptophyta</taxon>
        <taxon>Embryophyta</taxon>
        <taxon>Tracheophyta</taxon>
        <taxon>Spermatophyta</taxon>
        <taxon>Magnoliopsida</taxon>
        <taxon>eudicotyledons</taxon>
        <taxon>Gunneridae</taxon>
        <taxon>Pentapetalae</taxon>
        <taxon>rosids</taxon>
        <taxon>malvids</taxon>
        <taxon>Brassicales</taxon>
        <taxon>Brassicaceae</taxon>
        <taxon>Brassiceae</taxon>
        <taxon>Brassica</taxon>
    </lineage>
</organism>
<gene>
    <name evidence="1" type="ORF">Bca52824_046393</name>
</gene>
<reference evidence="1 2" key="1">
    <citation type="submission" date="2020-02" db="EMBL/GenBank/DDBJ databases">
        <authorList>
            <person name="Ma Q."/>
            <person name="Huang Y."/>
            <person name="Song X."/>
            <person name="Pei D."/>
        </authorList>
    </citation>
    <scope>NUCLEOTIDE SEQUENCE [LARGE SCALE GENOMIC DNA]</scope>
    <source>
        <strain evidence="1">Sxm20200214</strain>
        <tissue evidence="1">Leaf</tissue>
    </source>
</reference>